<dbReference type="EMBL" id="KQ982431">
    <property type="protein sequence ID" value="KYQ56460.1"/>
    <property type="molecule type" value="Genomic_DNA"/>
</dbReference>
<name>A0A151X820_9HYME</name>
<organism evidence="1 2">
    <name type="scientific">Mycetomoellerius zeteki</name>
    <dbReference type="NCBI Taxonomy" id="64791"/>
    <lineage>
        <taxon>Eukaryota</taxon>
        <taxon>Metazoa</taxon>
        <taxon>Ecdysozoa</taxon>
        <taxon>Arthropoda</taxon>
        <taxon>Hexapoda</taxon>
        <taxon>Insecta</taxon>
        <taxon>Pterygota</taxon>
        <taxon>Neoptera</taxon>
        <taxon>Endopterygota</taxon>
        <taxon>Hymenoptera</taxon>
        <taxon>Apocrita</taxon>
        <taxon>Aculeata</taxon>
        <taxon>Formicoidea</taxon>
        <taxon>Formicidae</taxon>
        <taxon>Myrmicinae</taxon>
        <taxon>Mycetomoellerius</taxon>
    </lineage>
</organism>
<evidence type="ECO:0000313" key="2">
    <source>
        <dbReference type="Proteomes" id="UP000075809"/>
    </source>
</evidence>
<keyword evidence="2" id="KW-1185">Reference proteome</keyword>
<sequence length="109" mass="12458">MKNNIDISASSVIDCYSVYQEAISTWTFKKEDNGRFFVGQVGDAYSWGINTHLRCYCLRIHVFGLAGHVTQAATRIFVRNRFLENHQAREGIETILHTAYRQNSALSDI</sequence>
<proteinExistence type="predicted"/>
<protein>
    <submittedName>
        <fullName evidence="1">Uncharacterized protein</fullName>
    </submittedName>
</protein>
<dbReference type="Proteomes" id="UP000075809">
    <property type="component" value="Unassembled WGS sequence"/>
</dbReference>
<dbReference type="AlphaFoldDB" id="A0A151X820"/>
<gene>
    <name evidence="1" type="ORF">ALC60_04537</name>
</gene>
<evidence type="ECO:0000313" key="1">
    <source>
        <dbReference type="EMBL" id="KYQ56460.1"/>
    </source>
</evidence>
<reference evidence="1 2" key="1">
    <citation type="submission" date="2015-09" db="EMBL/GenBank/DDBJ databases">
        <title>Trachymyrmex zeteki WGS genome.</title>
        <authorList>
            <person name="Nygaard S."/>
            <person name="Hu H."/>
            <person name="Boomsma J."/>
            <person name="Zhang G."/>
        </authorList>
    </citation>
    <scope>NUCLEOTIDE SEQUENCE [LARGE SCALE GENOMIC DNA]</scope>
    <source>
        <strain evidence="1">Tzet28-1</strain>
        <tissue evidence="1">Whole body</tissue>
    </source>
</reference>
<accession>A0A151X820</accession>